<protein>
    <submittedName>
        <fullName evidence="12">Cation:proton antiporter</fullName>
    </submittedName>
</protein>
<dbReference type="SUPFAM" id="SSF51735">
    <property type="entry name" value="NAD(P)-binding Rossmann-fold domains"/>
    <property type="match status" value="1"/>
</dbReference>
<dbReference type="Proteomes" id="UP001218362">
    <property type="component" value="Chromosome"/>
</dbReference>
<evidence type="ECO:0000313" key="12">
    <source>
        <dbReference type="EMBL" id="WEK48230.1"/>
    </source>
</evidence>
<evidence type="ECO:0000256" key="7">
    <source>
        <dbReference type="ARBA" id="ARBA00022989"/>
    </source>
</evidence>
<comment type="subcellular location">
    <subcellularLocation>
        <location evidence="1">Endomembrane system</location>
        <topology evidence="1">Multi-pass membrane protein</topology>
    </subcellularLocation>
</comment>
<dbReference type="Pfam" id="PF02254">
    <property type="entry name" value="TrkA_N"/>
    <property type="match status" value="1"/>
</dbReference>
<evidence type="ECO:0000256" key="10">
    <source>
        <dbReference type="SAM" id="Phobius"/>
    </source>
</evidence>
<feature type="transmembrane region" description="Helical" evidence="10">
    <location>
        <begin position="37"/>
        <end position="57"/>
    </location>
</feature>
<keyword evidence="7 10" id="KW-1133">Transmembrane helix</keyword>
<keyword evidence="4" id="KW-0633">Potassium transport</keyword>
<evidence type="ECO:0000256" key="5">
    <source>
        <dbReference type="ARBA" id="ARBA00022692"/>
    </source>
</evidence>
<dbReference type="PANTHER" id="PTHR46157:SF8">
    <property type="entry name" value="GLUTATHIONE-REGULATED POTASSIUM-EFFLUX SYSTEM PROTEIN"/>
    <property type="match status" value="1"/>
</dbReference>
<dbReference type="PRINTS" id="PR00335">
    <property type="entry name" value="KUPTAKETRKA"/>
</dbReference>
<dbReference type="PANTHER" id="PTHR46157">
    <property type="entry name" value="K(+) EFFLUX ANTIPORTER 3, CHLOROPLASTIC"/>
    <property type="match status" value="1"/>
</dbReference>
<feature type="domain" description="RCK N-terminal" evidence="11">
    <location>
        <begin position="407"/>
        <end position="523"/>
    </location>
</feature>
<keyword evidence="6" id="KW-0630">Potassium</keyword>
<keyword evidence="3" id="KW-0050">Antiport</keyword>
<evidence type="ECO:0000256" key="2">
    <source>
        <dbReference type="ARBA" id="ARBA00022448"/>
    </source>
</evidence>
<gene>
    <name evidence="12" type="ORF">P0Y56_08035</name>
</gene>
<dbReference type="InterPro" id="IPR036291">
    <property type="entry name" value="NAD(P)-bd_dom_sf"/>
</dbReference>
<evidence type="ECO:0000256" key="8">
    <source>
        <dbReference type="ARBA" id="ARBA00023065"/>
    </source>
</evidence>
<evidence type="ECO:0000256" key="6">
    <source>
        <dbReference type="ARBA" id="ARBA00022958"/>
    </source>
</evidence>
<dbReference type="AlphaFoldDB" id="A0AAJ5X963"/>
<name>A0AAJ5X963_9SPHN</name>
<feature type="transmembrane region" description="Helical" evidence="10">
    <location>
        <begin position="232"/>
        <end position="256"/>
    </location>
</feature>
<feature type="transmembrane region" description="Helical" evidence="10">
    <location>
        <begin position="276"/>
        <end position="295"/>
    </location>
</feature>
<accession>A0AAJ5X963</accession>
<feature type="transmembrane region" description="Helical" evidence="10">
    <location>
        <begin position="332"/>
        <end position="352"/>
    </location>
</feature>
<evidence type="ECO:0000259" key="11">
    <source>
        <dbReference type="PROSITE" id="PS51201"/>
    </source>
</evidence>
<proteinExistence type="predicted"/>
<feature type="transmembrane region" description="Helical" evidence="10">
    <location>
        <begin position="302"/>
        <end position="326"/>
    </location>
</feature>
<dbReference type="GO" id="GO:0012505">
    <property type="term" value="C:endomembrane system"/>
    <property type="evidence" value="ECO:0007669"/>
    <property type="project" value="UniProtKB-SubCell"/>
</dbReference>
<feature type="transmembrane region" description="Helical" evidence="10">
    <location>
        <begin position="156"/>
        <end position="177"/>
    </location>
</feature>
<dbReference type="Gene3D" id="3.40.50.720">
    <property type="entry name" value="NAD(P)-binding Rossmann-like Domain"/>
    <property type="match status" value="1"/>
</dbReference>
<evidence type="ECO:0000256" key="3">
    <source>
        <dbReference type="ARBA" id="ARBA00022449"/>
    </source>
</evidence>
<feature type="transmembrane region" description="Helical" evidence="10">
    <location>
        <begin position="364"/>
        <end position="385"/>
    </location>
</feature>
<feature type="transmembrane region" description="Helical" evidence="10">
    <location>
        <begin position="93"/>
        <end position="116"/>
    </location>
</feature>
<keyword evidence="9 10" id="KW-0472">Membrane</keyword>
<dbReference type="PROSITE" id="PS51201">
    <property type="entry name" value="RCK_N"/>
    <property type="match status" value="1"/>
</dbReference>
<feature type="transmembrane region" description="Helical" evidence="10">
    <location>
        <begin position="63"/>
        <end position="81"/>
    </location>
</feature>
<dbReference type="KEGG" id="acob:P0Y56_08035"/>
<evidence type="ECO:0000256" key="4">
    <source>
        <dbReference type="ARBA" id="ARBA00022538"/>
    </source>
</evidence>
<dbReference type="GO" id="GO:0015297">
    <property type="term" value="F:antiporter activity"/>
    <property type="evidence" value="ECO:0007669"/>
    <property type="project" value="UniProtKB-KW"/>
</dbReference>
<dbReference type="InterPro" id="IPR003148">
    <property type="entry name" value="RCK_N"/>
</dbReference>
<keyword evidence="8" id="KW-0406">Ion transport</keyword>
<reference evidence="12" key="1">
    <citation type="submission" date="2023-03" db="EMBL/GenBank/DDBJ databases">
        <title>Andean soil-derived lignocellulolytic bacterial consortium as a source of novel taxa and putative plastic-active enzymes.</title>
        <authorList>
            <person name="Diaz-Garcia L."/>
            <person name="Chuvochina M."/>
            <person name="Feuerriegel G."/>
            <person name="Bunk B."/>
            <person name="Sproer C."/>
            <person name="Streit W.R."/>
            <person name="Rodriguez L.M."/>
            <person name="Overmann J."/>
            <person name="Jimenez D.J."/>
        </authorList>
    </citation>
    <scope>NUCLEOTIDE SEQUENCE</scope>
    <source>
        <strain evidence="12">MAG 26</strain>
    </source>
</reference>
<feature type="transmembrane region" description="Helical" evidence="10">
    <location>
        <begin position="189"/>
        <end position="211"/>
    </location>
</feature>
<dbReference type="EMBL" id="CP119316">
    <property type="protein sequence ID" value="WEK48230.1"/>
    <property type="molecule type" value="Genomic_DNA"/>
</dbReference>
<dbReference type="GO" id="GO:0005886">
    <property type="term" value="C:plasma membrane"/>
    <property type="evidence" value="ECO:0007669"/>
    <property type="project" value="InterPro"/>
</dbReference>
<organism evidence="12 13">
    <name type="scientific">Candidatus Andeanibacterium colombiense</name>
    <dbReference type="NCBI Taxonomy" id="3121345"/>
    <lineage>
        <taxon>Bacteria</taxon>
        <taxon>Pseudomonadati</taxon>
        <taxon>Pseudomonadota</taxon>
        <taxon>Alphaproteobacteria</taxon>
        <taxon>Sphingomonadales</taxon>
        <taxon>Sphingomonadaceae</taxon>
        <taxon>Candidatus Andeanibacterium</taxon>
    </lineage>
</organism>
<dbReference type="InterPro" id="IPR006036">
    <property type="entry name" value="K_uptake_TrkA"/>
</dbReference>
<dbReference type="GO" id="GO:0015079">
    <property type="term" value="F:potassium ion transmembrane transporter activity"/>
    <property type="evidence" value="ECO:0007669"/>
    <property type="project" value="InterPro"/>
</dbReference>
<dbReference type="InterPro" id="IPR006153">
    <property type="entry name" value="Cation/H_exchanger_TM"/>
</dbReference>
<keyword evidence="5 10" id="KW-0812">Transmembrane</keyword>
<feature type="transmembrane region" description="Helical" evidence="10">
    <location>
        <begin position="12"/>
        <end position="30"/>
    </location>
</feature>
<keyword evidence="2" id="KW-0813">Transport</keyword>
<evidence type="ECO:0000256" key="1">
    <source>
        <dbReference type="ARBA" id="ARBA00004127"/>
    </source>
</evidence>
<evidence type="ECO:0000256" key="9">
    <source>
        <dbReference type="ARBA" id="ARBA00023136"/>
    </source>
</evidence>
<dbReference type="GO" id="GO:1902600">
    <property type="term" value="P:proton transmembrane transport"/>
    <property type="evidence" value="ECO:0007669"/>
    <property type="project" value="InterPro"/>
</dbReference>
<dbReference type="Gene3D" id="1.20.1530.20">
    <property type="match status" value="1"/>
</dbReference>
<dbReference type="Pfam" id="PF00999">
    <property type="entry name" value="Na_H_Exchanger"/>
    <property type="match status" value="1"/>
</dbReference>
<dbReference type="FunFam" id="3.40.50.720:FF:000036">
    <property type="entry name" value="Glutathione-regulated potassium-efflux system protein KefB"/>
    <property type="match status" value="1"/>
</dbReference>
<evidence type="ECO:0000313" key="13">
    <source>
        <dbReference type="Proteomes" id="UP001218362"/>
    </source>
</evidence>
<sequence length="589" mass="62446">MPPAEQVQQASLLHDGSLLLGFALFFVLVFRRLGLGATLGYLLAGAVVGPHMLGLVGDAEQKIGIAELGIILLMFIVGLELSPARLWRLRREIFGLGLAQVTLCGLLLAAIVWLAAGFSPAAALALGLPLALSSTAQVLPMLQSAGRLRTPFGERAFAVLLFQDLSIIPLITIIAAMSRNPADAGGPPGWLLALSTVVAIGGLIAAGRFLVRPLFGLIGNLGEREMFIVTALFTVMGSAALMEFLGLSTALGAFVAGVMLADSPYRHELEADVEPFRSILLGLFFLSVGMLLDLHAIAGRPVFVVLMALALIATKAAVITALGMIARMEWRSALSLGLLLSQGGEFGFVLFAQAQSASLISPDAASLFGAIVTLSMASTPFLMLATRAIRKLPDKKLASRDGPKADGAQALVVGYGRFGQTVAQMMMAGGVSVTLIDSDVEMIDVAKGFGAKVYFGDGTRLDLLRQAGADEAGLIAFCIDKDQVDAELAQAVHDAFPNAAVYIRGFDRRSVINLRATPTNYVIREVMESAVAMGRLALDNLGLGEDEIARAEDAYRANDRERMHAQLASGDVRAARERILTEPQRRLEP</sequence>
<dbReference type="InterPro" id="IPR038770">
    <property type="entry name" value="Na+/solute_symporter_sf"/>
</dbReference>